<evidence type="ECO:0000256" key="1">
    <source>
        <dbReference type="SAM" id="SignalP"/>
    </source>
</evidence>
<reference evidence="2 3" key="1">
    <citation type="journal article" date="2015" name="Genome Announc.">
        <title>Draft Genome Sequence of Brevibacillus brevis DZQ7, a Plant Growth-Promoting Rhizobacterium with Broad-Spectrum Antimicrobial Activity.</title>
        <authorList>
            <person name="Hou Q."/>
            <person name="Wang C."/>
            <person name="Hou X."/>
            <person name="Xia Z."/>
            <person name="Ye J."/>
            <person name="Liu K."/>
            <person name="Liu H."/>
            <person name="Wang J."/>
            <person name="Guo H."/>
            <person name="Yu X."/>
            <person name="Yang Y."/>
            <person name="Du B."/>
            <person name="Ding Y."/>
        </authorList>
    </citation>
    <scope>NUCLEOTIDE SEQUENCE [LARGE SCALE GENOMIC DNA]</scope>
    <source>
        <strain evidence="2 3">DZQ7</strain>
    </source>
</reference>
<evidence type="ECO:0000313" key="3">
    <source>
        <dbReference type="Proteomes" id="UP000036061"/>
    </source>
</evidence>
<organism evidence="2 3">
    <name type="scientific">Brevibacillus brevis</name>
    <name type="common">Bacillus brevis</name>
    <dbReference type="NCBI Taxonomy" id="1393"/>
    <lineage>
        <taxon>Bacteria</taxon>
        <taxon>Bacillati</taxon>
        <taxon>Bacillota</taxon>
        <taxon>Bacilli</taxon>
        <taxon>Bacillales</taxon>
        <taxon>Paenibacillaceae</taxon>
        <taxon>Brevibacillus</taxon>
    </lineage>
</organism>
<name>A0A2Z4MPT7_BREBE</name>
<dbReference type="RefSeq" id="WP_048034983.1">
    <property type="nucleotide sequence ID" value="NZ_CP030117.1"/>
</dbReference>
<feature type="chain" id="PRO_5016454530" description="Peptidase" evidence="1">
    <location>
        <begin position="27"/>
        <end position="569"/>
    </location>
</feature>
<proteinExistence type="predicted"/>
<protein>
    <recommendedName>
        <fullName evidence="4">Peptidase</fullName>
    </recommendedName>
</protein>
<feature type="signal peptide" evidence="1">
    <location>
        <begin position="1"/>
        <end position="26"/>
    </location>
</feature>
<sequence length="569" mass="62665">MGSVFKVKRTVSWFLSGALAAATVFAAPLSGAGATSPVSVAQAQAVVAVPMHVTKGVQKLVKLLPELSSRYVVYGGDVDGPGVSGVVVTFAQSAAEAESSMDNAIFDGQTGELLRLNLTPKATTKPAYPTEQQAKTRALAFVAGLQGTGTGNTYQAREVYKNKDLLTVRLVRVLNNVVLDDDYDCLVSFDASGRIVWFSTFDGRLYEKVSPSSLPSPQRVISAEQAVRKWQESRPLELVYLLPIHNQSDQVDAKLAYVLKNGIITQQHTGSALDAFSGKQLITKNNRATTPPSQTINVTGTGEKWVAQTETQARDLLRLLFSVETEKLPLSVYEASYDDGSARRYFIWGNFGEGLSDADKISRLATFPEGSSNGEQHHLLVTDAKTGQLLEFSTKENNPQWSNVKTDKKRDRMEADKLLKRLTPSGSNQILVTEDGDERYTSIVADPLVNGIPVYGLNQSVEDGMYTIRIDSWTGTWEQVSINKPVSVKYPARSQALKEQVAMTRLLQTFPLELTYIHKPDYEKDTITWKLGYDLSFRQTRSHCFCGGEFKVDDTFYVDAITGKVIVNE</sequence>
<evidence type="ECO:0008006" key="4">
    <source>
        <dbReference type="Google" id="ProtNLM"/>
    </source>
</evidence>
<dbReference type="AlphaFoldDB" id="A0A2Z4MPT7"/>
<accession>A0A2Z4MPT7</accession>
<dbReference type="EMBL" id="CP030117">
    <property type="protein sequence ID" value="AWX58534.1"/>
    <property type="molecule type" value="Genomic_DNA"/>
</dbReference>
<gene>
    <name evidence="2" type="ORF">AB432_027400</name>
</gene>
<evidence type="ECO:0000313" key="2">
    <source>
        <dbReference type="EMBL" id="AWX58534.1"/>
    </source>
</evidence>
<dbReference type="Proteomes" id="UP000036061">
    <property type="component" value="Chromosome"/>
</dbReference>
<keyword evidence="1" id="KW-0732">Signal</keyword>